<dbReference type="RefSeq" id="XP_018993560.1">
    <property type="nucleotide sequence ID" value="XM_019138124.1"/>
</dbReference>
<evidence type="ECO:0000256" key="1">
    <source>
        <dbReference type="SAM" id="Phobius"/>
    </source>
</evidence>
<organism evidence="2 3">
    <name type="scientific">Cryptococcus amylolentus CBS 6039</name>
    <dbReference type="NCBI Taxonomy" id="1295533"/>
    <lineage>
        <taxon>Eukaryota</taxon>
        <taxon>Fungi</taxon>
        <taxon>Dikarya</taxon>
        <taxon>Basidiomycota</taxon>
        <taxon>Agaricomycotina</taxon>
        <taxon>Tremellomycetes</taxon>
        <taxon>Tremellales</taxon>
        <taxon>Cryptococcaceae</taxon>
        <taxon>Cryptococcus</taxon>
    </lineage>
</organism>
<proteinExistence type="predicted"/>
<keyword evidence="1" id="KW-0812">Transmembrane</keyword>
<evidence type="ECO:0000313" key="2">
    <source>
        <dbReference type="EMBL" id="ODN78514.1"/>
    </source>
</evidence>
<dbReference type="EMBL" id="AWGJ01000006">
    <property type="protein sequence ID" value="ODN78514.1"/>
    <property type="molecule type" value="Genomic_DNA"/>
</dbReference>
<comment type="caution">
    <text evidence="2">The sequence shown here is derived from an EMBL/GenBank/DDBJ whole genome shotgun (WGS) entry which is preliminary data.</text>
</comment>
<reference evidence="2 3" key="1">
    <citation type="submission" date="2016-06" db="EMBL/GenBank/DDBJ databases">
        <title>Evolution of pathogenesis and genome organization in the Tremellales.</title>
        <authorList>
            <person name="Cuomo C."/>
            <person name="Litvintseva A."/>
            <person name="Heitman J."/>
            <person name="Chen Y."/>
            <person name="Sun S."/>
            <person name="Springer D."/>
            <person name="Dromer F."/>
            <person name="Young S."/>
            <person name="Zeng Q."/>
            <person name="Chapman S."/>
            <person name="Gujja S."/>
            <person name="Saif S."/>
            <person name="Birren B."/>
        </authorList>
    </citation>
    <scope>NUCLEOTIDE SEQUENCE [LARGE SCALE GENOMIC DNA]</scope>
    <source>
        <strain evidence="2 3">CBS 6039</strain>
    </source>
</reference>
<accession>A0A1E3HQA5</accession>
<dbReference type="GeneID" id="30155449"/>
<protein>
    <recommendedName>
        <fullName evidence="4">AB hydrolase-1 domain-containing protein</fullName>
    </recommendedName>
</protein>
<keyword evidence="1" id="KW-1133">Transmembrane helix</keyword>
<dbReference type="PANTHER" id="PTHR37471">
    <property type="entry name" value="UNNAMED PRODUCT"/>
    <property type="match status" value="1"/>
</dbReference>
<feature type="transmembrane region" description="Helical" evidence="1">
    <location>
        <begin position="39"/>
        <end position="62"/>
    </location>
</feature>
<dbReference type="PANTHER" id="PTHR37471:SF1">
    <property type="entry name" value="AB HYDROLASE-1 DOMAIN-CONTAINING PROTEIN"/>
    <property type="match status" value="1"/>
</dbReference>
<dbReference type="OrthoDB" id="6431331at2759"/>
<sequence length="673" mass="76889">MVADAEVDILLHDIKLTQLTPLPDEEYPRICEERKPDRGFYIALGLVISVWMITPLSCVYLIWYTLLSSQPHSLTATIFAAYALTETAFAVYLSRLSNLVQQPAPPSNLSDETRTTLIQKVFHSGLRYPTPPRGLLAHEKDDIEDRDAIAERADADYQKGFISAAELYHIRDREYEETVGMRERRRVGKMTQPEKDVISAFVEEEDGDRERLLKEQIAGDVTRPTEEWGYEGIVKEGEIVKLHPWDRRAIEFRERLRTWFNNAPWEKIKKTNIQLWLAWSCYGLPLEDARATAEQADFLDVATRLLEARTGTDFEEGFSEGVEVMRLTLDPVNARGRPLILYAVTNLINMTLRQVVYPFQGVALYREGDIEYLIRIPHGWTPEKGRTVPNAMPVVYLHGLGFGLLQSHLLIKHLIASLPTHPIMIPISPHTSQSLFNKRHLRPWTRAEHVSFMKTICRKWGFWDGSDTDRKEDVEAGERKRDRIGGVSLLSHSNGSVGHAWILKDCPSLVRRSTFVDPVVFCLWEGDVCHSFCYRKPTNALELLLYYFIASEVGIANYIQRHFDWSENTLFLEEIPFAKDPRKTAFFLGGHDMIIDAARVRKYLERQGVTSGLHWDATAGHGDGLAGVSRDRVVMYVGTGSTSGWQTWLGKGRRRHSLGTDDLLNRGGRRRGE</sequence>
<gene>
    <name evidence="2" type="ORF">L202_04140</name>
</gene>
<name>A0A1E3HQA5_9TREE</name>
<keyword evidence="1" id="KW-0472">Membrane</keyword>
<dbReference type="InterPro" id="IPR029058">
    <property type="entry name" value="AB_hydrolase_fold"/>
</dbReference>
<dbReference type="AlphaFoldDB" id="A0A1E3HQA5"/>
<evidence type="ECO:0008006" key="4">
    <source>
        <dbReference type="Google" id="ProtNLM"/>
    </source>
</evidence>
<dbReference type="STRING" id="1295533.A0A1E3HQA5"/>
<dbReference type="SUPFAM" id="SSF53474">
    <property type="entry name" value="alpha/beta-Hydrolases"/>
    <property type="match status" value="1"/>
</dbReference>
<evidence type="ECO:0000313" key="3">
    <source>
        <dbReference type="Proteomes" id="UP000094065"/>
    </source>
</evidence>
<keyword evidence="3" id="KW-1185">Reference proteome</keyword>
<dbReference type="Proteomes" id="UP000094065">
    <property type="component" value="Unassembled WGS sequence"/>
</dbReference>